<dbReference type="EMBL" id="MK125513">
    <property type="protein sequence ID" value="QBH67597.1"/>
    <property type="molecule type" value="Genomic_DNA"/>
</dbReference>
<name>A0A481SG57_9BASI</name>
<gene>
    <name evidence="1" type="ORF">UEMT_2063</name>
</gene>
<dbReference type="AlphaFoldDB" id="A0A481SG57"/>
<accession>A0A481SG57</accession>
<sequence>MSAHAVLARVTRDSPLSSLSAGAFGGIRAPNRGRGRGRAFPPSLLHFESSVLKQACHHDLLLNSQQSFLSPLRFNYTESAKSSLIQCIQSRSNLRHSASVHPLGDTTSSDPSPLLVRKVIMVYQRYGFSSPTYTPINMGHASVTAPMSIGGSSCSKKRKAFDDLESYDAADGDYQIRPKLSLPRSVGIVFNGDAQFHPLPADVDQAMLAQLSHNRFTDSAGATCSSFVTPLSSSSSGLGREHKASDGSDYFSTAATTQYPDVEPYPSTSPSSTYGILGPAPGRHNSLSDSEGMDVDYGSTPNACSKRIHGPQCKSIPQLCVRYNDCNGSELWATCPDCGACSKADSSQLSSSLCYSP</sequence>
<reference evidence="1" key="1">
    <citation type="submission" date="2018-11" db="EMBL/GenBank/DDBJ databases">
        <title>The smut fungus Ustilago esculenta has a bipolar mating type system with three idiomorphs larger than 500 kb.</title>
        <authorList>
            <person name="Liang S.-W."/>
            <person name="Huang Y.-H."/>
            <person name="Chiu J.-Y."/>
            <person name="Tseng H.-W."/>
            <person name="Haung J.-H."/>
            <person name="Shen W.-C."/>
        </authorList>
    </citation>
    <scope>NUCLEOTIDE SEQUENCE</scope>
    <source>
        <strain evidence="1">UE_mtsf</strain>
    </source>
</reference>
<evidence type="ECO:0000313" key="1">
    <source>
        <dbReference type="EMBL" id="QBH67597.1"/>
    </source>
</evidence>
<proteinExistence type="predicted"/>
<protein>
    <submittedName>
        <fullName evidence="1">Uncharacterized protein</fullName>
    </submittedName>
</protein>
<organism evidence="1">
    <name type="scientific">Ustilago esculenta</name>
    <dbReference type="NCBI Taxonomy" id="185366"/>
    <lineage>
        <taxon>Eukaryota</taxon>
        <taxon>Fungi</taxon>
        <taxon>Dikarya</taxon>
        <taxon>Basidiomycota</taxon>
        <taxon>Ustilaginomycotina</taxon>
        <taxon>Ustilaginomycetes</taxon>
        <taxon>Ustilaginales</taxon>
        <taxon>Ustilaginaceae</taxon>
        <taxon>Ustilago</taxon>
    </lineage>
</organism>